<feature type="active site" evidence="1">
    <location>
        <position position="72"/>
    </location>
</feature>
<dbReference type="Gene3D" id="3.40.50.150">
    <property type="entry name" value="Vaccinia Virus protein VP39"/>
    <property type="match status" value="1"/>
</dbReference>
<sequence length="256" mass="27699">MKIGSLFSGYGGLDLAVEAVTGARPAWFCEWDAAPSKILAHHWPGVPNFRDVTKVNWSQVEPVGIITGGSPCQDLSAAGKRAGMTEGTRSNLWVNMREAIAAIRPRLVVWENVQGALSAKATSDSDMEQDGRPMGDGGGGHLRALGRVLGDLAEIGYDAKWTTIRASDIGAPHHRARVFLIAYPRTPNTSSQRHGSGIHPHDVGRVDNQNETKTRQQQRTRQVTEHRSTTTTADTGRVGLETGRLPGGQEPQHPPH</sequence>
<dbReference type="GO" id="GO:0003677">
    <property type="term" value="F:DNA binding"/>
    <property type="evidence" value="ECO:0007669"/>
    <property type="project" value="TreeGrafter"/>
</dbReference>
<keyword evidence="1" id="KW-0949">S-adenosyl-L-methionine</keyword>
<dbReference type="GO" id="GO:0044027">
    <property type="term" value="P:negative regulation of gene expression via chromosomal CpG island methylation"/>
    <property type="evidence" value="ECO:0007669"/>
    <property type="project" value="TreeGrafter"/>
</dbReference>
<reference evidence="5" key="1">
    <citation type="submission" date="2018-01" db="EMBL/GenBank/DDBJ databases">
        <authorList>
            <person name="Li J."/>
        </authorList>
    </citation>
    <scope>NUCLEOTIDE SEQUENCE [LARGE SCALE GENOMIC DNA]</scope>
    <source>
        <strain evidence="5">2184</strain>
    </source>
</reference>
<feature type="compositionally biased region" description="Basic and acidic residues" evidence="3">
    <location>
        <begin position="199"/>
        <end position="214"/>
    </location>
</feature>
<keyword evidence="1 4" id="KW-0808">Transferase</keyword>
<dbReference type="SUPFAM" id="SSF53335">
    <property type="entry name" value="S-adenosyl-L-methionine-dependent methyltransferases"/>
    <property type="match status" value="1"/>
</dbReference>
<dbReference type="OrthoDB" id="9813719at2"/>
<evidence type="ECO:0000256" key="3">
    <source>
        <dbReference type="SAM" id="MobiDB-lite"/>
    </source>
</evidence>
<organism evidence="4 5">
    <name type="scientific">Corynebacterium liangguodongii</name>
    <dbReference type="NCBI Taxonomy" id="2079535"/>
    <lineage>
        <taxon>Bacteria</taxon>
        <taxon>Bacillati</taxon>
        <taxon>Actinomycetota</taxon>
        <taxon>Actinomycetes</taxon>
        <taxon>Mycobacteriales</taxon>
        <taxon>Corynebacteriaceae</taxon>
        <taxon>Corynebacterium</taxon>
    </lineage>
</organism>
<dbReference type="PRINTS" id="PR00105">
    <property type="entry name" value="C5METTRFRASE"/>
</dbReference>
<dbReference type="GO" id="GO:0032259">
    <property type="term" value="P:methylation"/>
    <property type="evidence" value="ECO:0007669"/>
    <property type="project" value="UniProtKB-KW"/>
</dbReference>
<proteinExistence type="inferred from homology"/>
<dbReference type="Pfam" id="PF00145">
    <property type="entry name" value="DNA_methylase"/>
    <property type="match status" value="1"/>
</dbReference>
<dbReference type="InterPro" id="IPR029063">
    <property type="entry name" value="SAM-dependent_MTases_sf"/>
</dbReference>
<protein>
    <submittedName>
        <fullName evidence="4">DNA cytosine methyltransferase</fullName>
    </submittedName>
</protein>
<dbReference type="PANTHER" id="PTHR10629">
    <property type="entry name" value="CYTOSINE-SPECIFIC METHYLTRANSFERASE"/>
    <property type="match status" value="1"/>
</dbReference>
<dbReference type="GO" id="GO:0003886">
    <property type="term" value="F:DNA (cytosine-5-)-methyltransferase activity"/>
    <property type="evidence" value="ECO:0007669"/>
    <property type="project" value="TreeGrafter"/>
</dbReference>
<comment type="similarity">
    <text evidence="1 2">Belongs to the class I-like SAM-binding methyltransferase superfamily. C5-methyltransferase family.</text>
</comment>
<dbReference type="EMBL" id="CP026948">
    <property type="protein sequence ID" value="AWB84810.1"/>
    <property type="molecule type" value="Genomic_DNA"/>
</dbReference>
<dbReference type="PANTHER" id="PTHR10629:SF52">
    <property type="entry name" value="DNA (CYTOSINE-5)-METHYLTRANSFERASE 1"/>
    <property type="match status" value="1"/>
</dbReference>
<accession>A0A2S0WGC1</accession>
<feature type="region of interest" description="Disordered" evidence="3">
    <location>
        <begin position="186"/>
        <end position="256"/>
    </location>
</feature>
<dbReference type="REBASE" id="249502">
    <property type="entry name" value="M.Csp2184ORF10260P"/>
</dbReference>
<evidence type="ECO:0000256" key="1">
    <source>
        <dbReference type="PROSITE-ProRule" id="PRU01016"/>
    </source>
</evidence>
<gene>
    <name evidence="4" type="ORF">C3E79_10260</name>
</gene>
<dbReference type="InterPro" id="IPR001525">
    <property type="entry name" value="C5_MeTfrase"/>
</dbReference>
<evidence type="ECO:0000313" key="5">
    <source>
        <dbReference type="Proteomes" id="UP000244754"/>
    </source>
</evidence>
<dbReference type="NCBIfam" id="TIGR00675">
    <property type="entry name" value="dcm"/>
    <property type="match status" value="1"/>
</dbReference>
<name>A0A2S0WGC1_9CORY</name>
<dbReference type="InterPro" id="IPR050390">
    <property type="entry name" value="C5-Methyltransferase"/>
</dbReference>
<feature type="region of interest" description="Disordered" evidence="3">
    <location>
        <begin position="120"/>
        <end position="139"/>
    </location>
</feature>
<dbReference type="PROSITE" id="PS51679">
    <property type="entry name" value="SAM_MT_C5"/>
    <property type="match status" value="1"/>
</dbReference>
<keyword evidence="5" id="KW-1185">Reference proteome</keyword>
<keyword evidence="1 4" id="KW-0489">Methyltransferase</keyword>
<dbReference type="RefSeq" id="WP_108404818.1">
    <property type="nucleotide sequence ID" value="NZ_CP026948.1"/>
</dbReference>
<evidence type="ECO:0000313" key="4">
    <source>
        <dbReference type="EMBL" id="AWB84810.1"/>
    </source>
</evidence>
<evidence type="ECO:0000256" key="2">
    <source>
        <dbReference type="RuleBase" id="RU000416"/>
    </source>
</evidence>
<dbReference type="Proteomes" id="UP000244754">
    <property type="component" value="Chromosome"/>
</dbReference>
<dbReference type="AlphaFoldDB" id="A0A2S0WGC1"/>
<dbReference type="KEGG" id="clia:C3E79_10260"/>